<organism evidence="2 3">
    <name type="scientific">Dentiscutata erythropus</name>
    <dbReference type="NCBI Taxonomy" id="1348616"/>
    <lineage>
        <taxon>Eukaryota</taxon>
        <taxon>Fungi</taxon>
        <taxon>Fungi incertae sedis</taxon>
        <taxon>Mucoromycota</taxon>
        <taxon>Glomeromycotina</taxon>
        <taxon>Glomeromycetes</taxon>
        <taxon>Diversisporales</taxon>
        <taxon>Gigasporaceae</taxon>
        <taxon>Dentiscutata</taxon>
    </lineage>
</organism>
<keyword evidence="3" id="KW-1185">Reference proteome</keyword>
<proteinExistence type="predicted"/>
<evidence type="ECO:0000313" key="2">
    <source>
        <dbReference type="EMBL" id="CAG8551033.1"/>
    </source>
</evidence>
<evidence type="ECO:0000313" key="3">
    <source>
        <dbReference type="Proteomes" id="UP000789405"/>
    </source>
</evidence>
<keyword evidence="1" id="KW-0472">Membrane</keyword>
<feature type="transmembrane region" description="Helical" evidence="1">
    <location>
        <begin position="12"/>
        <end position="32"/>
    </location>
</feature>
<dbReference type="EMBL" id="CAJVPY010002176">
    <property type="protein sequence ID" value="CAG8551033.1"/>
    <property type="molecule type" value="Genomic_DNA"/>
</dbReference>
<keyword evidence="1" id="KW-0812">Transmembrane</keyword>
<protein>
    <submittedName>
        <fullName evidence="2">16426_t:CDS:1</fullName>
    </submittedName>
</protein>
<evidence type="ECO:0000256" key="1">
    <source>
        <dbReference type="SAM" id="Phobius"/>
    </source>
</evidence>
<accession>A0A9N9FPK0</accession>
<dbReference type="AlphaFoldDB" id="A0A9N9FPK0"/>
<gene>
    <name evidence="2" type="ORF">DERYTH_LOCUS5266</name>
</gene>
<comment type="caution">
    <text evidence="2">The sequence shown here is derived from an EMBL/GenBank/DDBJ whole genome shotgun (WGS) entry which is preliminary data.</text>
</comment>
<sequence>MSLVSLLCWECGVASWFFVGGLVASFVTSRMASIDAFAFRR</sequence>
<name>A0A9N9FPK0_9GLOM</name>
<keyword evidence="1" id="KW-1133">Transmembrane helix</keyword>
<reference evidence="2" key="1">
    <citation type="submission" date="2021-06" db="EMBL/GenBank/DDBJ databases">
        <authorList>
            <person name="Kallberg Y."/>
            <person name="Tangrot J."/>
            <person name="Rosling A."/>
        </authorList>
    </citation>
    <scope>NUCLEOTIDE SEQUENCE</scope>
    <source>
        <strain evidence="2">MA453B</strain>
    </source>
</reference>
<dbReference type="Proteomes" id="UP000789405">
    <property type="component" value="Unassembled WGS sequence"/>
</dbReference>